<dbReference type="PANTHER" id="PTHR43357">
    <property type="entry name" value="INNER MEMBRANE ABC TRANSPORTER PERMEASE PROTEIN YDCV"/>
    <property type="match status" value="1"/>
</dbReference>
<evidence type="ECO:0000313" key="10">
    <source>
        <dbReference type="EMBL" id="APW39845.1"/>
    </source>
</evidence>
<keyword evidence="4" id="KW-0997">Cell inner membrane</keyword>
<dbReference type="PROSITE" id="PS50928">
    <property type="entry name" value="ABC_TM1"/>
    <property type="match status" value="1"/>
</dbReference>
<evidence type="ECO:0000256" key="6">
    <source>
        <dbReference type="ARBA" id="ARBA00022989"/>
    </source>
</evidence>
<feature type="transmembrane region" description="Helical" evidence="8">
    <location>
        <begin position="187"/>
        <end position="209"/>
    </location>
</feature>
<evidence type="ECO:0000313" key="11">
    <source>
        <dbReference type="Proteomes" id="UP000186609"/>
    </source>
</evidence>
<dbReference type="STRING" id="1842727.RD110_23755"/>
<feature type="transmembrane region" description="Helical" evidence="8">
    <location>
        <begin position="229"/>
        <end position="251"/>
    </location>
</feature>
<comment type="subcellular location">
    <subcellularLocation>
        <location evidence="1">Cell inner membrane</location>
        <topology evidence="1">Multi-pass membrane protein</topology>
    </subcellularLocation>
    <subcellularLocation>
        <location evidence="8">Cell membrane</location>
        <topology evidence="8">Multi-pass membrane protein</topology>
    </subcellularLocation>
</comment>
<gene>
    <name evidence="10" type="ORF">RD110_23755</name>
</gene>
<dbReference type="CDD" id="cd06261">
    <property type="entry name" value="TM_PBP2"/>
    <property type="match status" value="1"/>
</dbReference>
<keyword evidence="6 8" id="KW-1133">Transmembrane helix</keyword>
<reference evidence="10 11" key="1">
    <citation type="submission" date="2017-01" db="EMBL/GenBank/DDBJ databases">
        <authorList>
            <person name="Mah S.A."/>
            <person name="Swanson W.J."/>
            <person name="Moy G.W."/>
            <person name="Vacquier V.D."/>
        </authorList>
    </citation>
    <scope>NUCLEOTIDE SEQUENCE [LARGE SCALE GENOMIC DNA]</scope>
    <source>
        <strain evidence="10 11">DCY110</strain>
    </source>
</reference>
<dbReference type="Gene3D" id="1.10.3720.10">
    <property type="entry name" value="MetI-like"/>
    <property type="match status" value="1"/>
</dbReference>
<dbReference type="GO" id="GO:0055085">
    <property type="term" value="P:transmembrane transport"/>
    <property type="evidence" value="ECO:0007669"/>
    <property type="project" value="InterPro"/>
</dbReference>
<dbReference type="Pfam" id="PF00528">
    <property type="entry name" value="BPD_transp_1"/>
    <property type="match status" value="1"/>
</dbReference>
<evidence type="ECO:0000256" key="1">
    <source>
        <dbReference type="ARBA" id="ARBA00004429"/>
    </source>
</evidence>
<keyword evidence="5 8" id="KW-0812">Transmembrane</keyword>
<dbReference type="InterPro" id="IPR000515">
    <property type="entry name" value="MetI-like"/>
</dbReference>
<evidence type="ECO:0000256" key="8">
    <source>
        <dbReference type="RuleBase" id="RU363032"/>
    </source>
</evidence>
<dbReference type="KEGG" id="rhy:RD110_23755"/>
<evidence type="ECO:0000259" key="9">
    <source>
        <dbReference type="PROSITE" id="PS50928"/>
    </source>
</evidence>
<evidence type="ECO:0000256" key="2">
    <source>
        <dbReference type="ARBA" id="ARBA00022448"/>
    </source>
</evidence>
<dbReference type="InterPro" id="IPR035906">
    <property type="entry name" value="MetI-like_sf"/>
</dbReference>
<evidence type="ECO:0000256" key="3">
    <source>
        <dbReference type="ARBA" id="ARBA00022475"/>
    </source>
</evidence>
<evidence type="ECO:0000256" key="5">
    <source>
        <dbReference type="ARBA" id="ARBA00022692"/>
    </source>
</evidence>
<dbReference type="OrthoDB" id="9178195at2"/>
<comment type="similarity">
    <text evidence="8">Belongs to the binding-protein-dependent transport system permease family.</text>
</comment>
<dbReference type="AlphaFoldDB" id="A0A1P8K1H3"/>
<feature type="transmembrane region" description="Helical" evidence="8">
    <location>
        <begin position="69"/>
        <end position="91"/>
    </location>
</feature>
<feature type="transmembrane region" description="Helical" evidence="8">
    <location>
        <begin position="98"/>
        <end position="122"/>
    </location>
</feature>
<dbReference type="Proteomes" id="UP000186609">
    <property type="component" value="Chromosome"/>
</dbReference>
<proteinExistence type="inferred from homology"/>
<feature type="domain" description="ABC transmembrane type-1" evidence="9">
    <location>
        <begin position="63"/>
        <end position="251"/>
    </location>
</feature>
<feature type="transmembrane region" description="Helical" evidence="8">
    <location>
        <begin position="128"/>
        <end position="147"/>
    </location>
</feature>
<evidence type="ECO:0000256" key="7">
    <source>
        <dbReference type="ARBA" id="ARBA00023136"/>
    </source>
</evidence>
<dbReference type="EMBL" id="CP019236">
    <property type="protein sequence ID" value="APW39845.1"/>
    <property type="molecule type" value="Genomic_DNA"/>
</dbReference>
<organism evidence="10 11">
    <name type="scientific">Rhodoferax koreensis</name>
    <dbReference type="NCBI Taxonomy" id="1842727"/>
    <lineage>
        <taxon>Bacteria</taxon>
        <taxon>Pseudomonadati</taxon>
        <taxon>Pseudomonadota</taxon>
        <taxon>Betaproteobacteria</taxon>
        <taxon>Burkholderiales</taxon>
        <taxon>Comamonadaceae</taxon>
        <taxon>Rhodoferax</taxon>
    </lineage>
</organism>
<sequence length="264" mass="28247">MNHTINPWLRGVIVLILLASMMPLVVPMMMAVSDTPNIVFPPRGFTLKWFSKVLHTEEAQASFLFSLKLAGVVTLVSLALGIPAAAGLVRFRVPGKGAIVGLVLSPLVVPLIVTGVALLQVFSMLGSHATFLQLVIGHTVVCLPYVVRSVTSSFMLVNASLEDAASVLGASPAVVARKVIWPQVRPGVLAGGVFAFIVSFDDYPISMWLADGNHFPIPLYLDSQIQLSFDPSIAAISTLMIFFALLLVLVIEKVFGISIARLAT</sequence>
<keyword evidence="2 8" id="KW-0813">Transport</keyword>
<keyword evidence="7 8" id="KW-0472">Membrane</keyword>
<keyword evidence="3" id="KW-1003">Cell membrane</keyword>
<feature type="transmembrane region" description="Helical" evidence="8">
    <location>
        <begin position="12"/>
        <end position="32"/>
    </location>
</feature>
<name>A0A1P8K1H3_9BURK</name>
<dbReference type="RefSeq" id="WP_076202639.1">
    <property type="nucleotide sequence ID" value="NZ_CP019236.1"/>
</dbReference>
<dbReference type="SUPFAM" id="SSF161098">
    <property type="entry name" value="MetI-like"/>
    <property type="match status" value="1"/>
</dbReference>
<keyword evidence="11" id="KW-1185">Reference proteome</keyword>
<protein>
    <recommendedName>
        <fullName evidence="9">ABC transmembrane type-1 domain-containing protein</fullName>
    </recommendedName>
</protein>
<dbReference type="PANTHER" id="PTHR43357:SF4">
    <property type="entry name" value="INNER MEMBRANE ABC TRANSPORTER PERMEASE PROTEIN YDCV"/>
    <property type="match status" value="1"/>
</dbReference>
<accession>A0A1P8K1H3</accession>
<evidence type="ECO:0000256" key="4">
    <source>
        <dbReference type="ARBA" id="ARBA00022519"/>
    </source>
</evidence>
<dbReference type="GO" id="GO:0005886">
    <property type="term" value="C:plasma membrane"/>
    <property type="evidence" value="ECO:0007669"/>
    <property type="project" value="UniProtKB-SubCell"/>
</dbReference>